<dbReference type="EMBL" id="CAJHJT010000034">
    <property type="protein sequence ID" value="CAD7003158.1"/>
    <property type="molecule type" value="Genomic_DNA"/>
</dbReference>
<sequence length="68" mass="7833">AIRKITTQQQQQKRISVALTVTNDFFHRLDHSISNSMRIEATHALSYYLFANALRYGFVGLMEMISAK</sequence>
<feature type="non-terminal residue" evidence="1">
    <location>
        <position position="1"/>
    </location>
</feature>
<comment type="caution">
    <text evidence="1">The sequence shown here is derived from an EMBL/GenBank/DDBJ whole genome shotgun (WGS) entry which is preliminary data.</text>
</comment>
<keyword evidence="2" id="KW-1185">Reference proteome</keyword>
<feature type="non-terminal residue" evidence="1">
    <location>
        <position position="68"/>
    </location>
</feature>
<protein>
    <submittedName>
        <fullName evidence="1">(Mediterranean fruit fly) hypothetical protein</fullName>
    </submittedName>
</protein>
<evidence type="ECO:0000313" key="2">
    <source>
        <dbReference type="Proteomes" id="UP000606786"/>
    </source>
</evidence>
<name>A0A811UXW9_CERCA</name>
<reference evidence="1" key="1">
    <citation type="submission" date="2020-11" db="EMBL/GenBank/DDBJ databases">
        <authorList>
            <person name="Whitehead M."/>
        </authorList>
    </citation>
    <scope>NUCLEOTIDE SEQUENCE</scope>
    <source>
        <strain evidence="1">EGII</strain>
    </source>
</reference>
<proteinExistence type="predicted"/>
<dbReference type="AlphaFoldDB" id="A0A811UXW9"/>
<evidence type="ECO:0000313" key="1">
    <source>
        <dbReference type="EMBL" id="CAD7003158.1"/>
    </source>
</evidence>
<accession>A0A811UXW9</accession>
<dbReference type="Proteomes" id="UP000606786">
    <property type="component" value="Unassembled WGS sequence"/>
</dbReference>
<gene>
    <name evidence="1" type="ORF">CCAP1982_LOCUS11619</name>
</gene>
<organism evidence="1 2">
    <name type="scientific">Ceratitis capitata</name>
    <name type="common">Mediterranean fruit fly</name>
    <name type="synonym">Tephritis capitata</name>
    <dbReference type="NCBI Taxonomy" id="7213"/>
    <lineage>
        <taxon>Eukaryota</taxon>
        <taxon>Metazoa</taxon>
        <taxon>Ecdysozoa</taxon>
        <taxon>Arthropoda</taxon>
        <taxon>Hexapoda</taxon>
        <taxon>Insecta</taxon>
        <taxon>Pterygota</taxon>
        <taxon>Neoptera</taxon>
        <taxon>Endopterygota</taxon>
        <taxon>Diptera</taxon>
        <taxon>Brachycera</taxon>
        <taxon>Muscomorpha</taxon>
        <taxon>Tephritoidea</taxon>
        <taxon>Tephritidae</taxon>
        <taxon>Ceratitis</taxon>
        <taxon>Ceratitis</taxon>
    </lineage>
</organism>